<feature type="transmembrane region" description="Helical" evidence="6">
    <location>
        <begin position="284"/>
        <end position="306"/>
    </location>
</feature>
<dbReference type="AlphaFoldDB" id="W4QKY0"/>
<dbReference type="PANTHER" id="PTHR30294">
    <property type="entry name" value="MEMBRANE COMPONENT OF ABC TRANSPORTER YHHJ-RELATED"/>
    <property type="match status" value="1"/>
</dbReference>
<accession>W4QKY0</accession>
<feature type="domain" description="ABC-2 type transporter transmembrane" evidence="7">
    <location>
        <begin position="19"/>
        <end position="392"/>
    </location>
</feature>
<evidence type="ECO:0000313" key="8">
    <source>
        <dbReference type="EMBL" id="GAE32557.1"/>
    </source>
</evidence>
<reference evidence="8" key="1">
    <citation type="journal article" date="2014" name="Genome Announc.">
        <title>Draft Genome Sequences of Three Alkaliphilic Bacillus Strains, Bacillus wakoensis JCM 9140T, Bacillus akibai JCM 9157T, and Bacillus hemicellulosilyticus JCM 9152T.</title>
        <authorList>
            <person name="Yuki M."/>
            <person name="Oshima K."/>
            <person name="Suda W."/>
            <person name="Oshida Y."/>
            <person name="Kitamura K."/>
            <person name="Iida T."/>
            <person name="Hattori M."/>
            <person name="Ohkuma M."/>
        </authorList>
    </citation>
    <scope>NUCLEOTIDE SEQUENCE [LARGE SCALE GENOMIC DNA]</scope>
    <source>
        <strain evidence="8">JCM 9152</strain>
    </source>
</reference>
<dbReference type="GO" id="GO:0005886">
    <property type="term" value="C:plasma membrane"/>
    <property type="evidence" value="ECO:0007669"/>
    <property type="project" value="UniProtKB-SubCell"/>
</dbReference>
<organism evidence="8 9">
    <name type="scientific">Halalkalibacter hemicellulosilyticusJCM 9152</name>
    <dbReference type="NCBI Taxonomy" id="1236971"/>
    <lineage>
        <taxon>Bacteria</taxon>
        <taxon>Bacillati</taxon>
        <taxon>Bacillota</taxon>
        <taxon>Bacilli</taxon>
        <taxon>Bacillales</taxon>
        <taxon>Bacillaceae</taxon>
        <taxon>Halalkalibacter</taxon>
    </lineage>
</organism>
<feature type="transmembrane region" description="Helical" evidence="6">
    <location>
        <begin position="21"/>
        <end position="42"/>
    </location>
</feature>
<dbReference type="InterPro" id="IPR013525">
    <property type="entry name" value="ABC2_TM"/>
</dbReference>
<feature type="transmembrane region" description="Helical" evidence="6">
    <location>
        <begin position="373"/>
        <end position="395"/>
    </location>
</feature>
<keyword evidence="3 6" id="KW-0812">Transmembrane</keyword>
<evidence type="ECO:0000256" key="5">
    <source>
        <dbReference type="ARBA" id="ARBA00023136"/>
    </source>
</evidence>
<dbReference type="InterPro" id="IPR051449">
    <property type="entry name" value="ABC-2_transporter_component"/>
</dbReference>
<proteinExistence type="predicted"/>
<keyword evidence="9" id="KW-1185">Reference proteome</keyword>
<dbReference type="RefSeq" id="WP_035346879.1">
    <property type="nucleotide sequence ID" value="NZ_BAUU01000039.1"/>
</dbReference>
<dbReference type="OrthoDB" id="9768837at2"/>
<dbReference type="GO" id="GO:0140359">
    <property type="term" value="F:ABC-type transporter activity"/>
    <property type="evidence" value="ECO:0007669"/>
    <property type="project" value="InterPro"/>
</dbReference>
<evidence type="ECO:0000256" key="3">
    <source>
        <dbReference type="ARBA" id="ARBA00022692"/>
    </source>
</evidence>
<keyword evidence="4 6" id="KW-1133">Transmembrane helix</keyword>
<dbReference type="EMBL" id="BAUU01000039">
    <property type="protein sequence ID" value="GAE32557.1"/>
    <property type="molecule type" value="Genomic_DNA"/>
</dbReference>
<evidence type="ECO:0000256" key="6">
    <source>
        <dbReference type="SAM" id="Phobius"/>
    </source>
</evidence>
<keyword evidence="5 6" id="KW-0472">Membrane</keyword>
<evidence type="ECO:0000256" key="1">
    <source>
        <dbReference type="ARBA" id="ARBA00004651"/>
    </source>
</evidence>
<feature type="transmembrane region" description="Helical" evidence="6">
    <location>
        <begin position="318"/>
        <end position="337"/>
    </location>
</feature>
<name>W4QKY0_9BACI</name>
<keyword evidence="2" id="KW-1003">Cell membrane</keyword>
<feature type="transmembrane region" description="Helical" evidence="6">
    <location>
        <begin position="343"/>
        <end position="361"/>
    </location>
</feature>
<evidence type="ECO:0000259" key="7">
    <source>
        <dbReference type="Pfam" id="PF12698"/>
    </source>
</evidence>
<evidence type="ECO:0000256" key="4">
    <source>
        <dbReference type="ARBA" id="ARBA00022989"/>
    </source>
</evidence>
<evidence type="ECO:0000313" key="9">
    <source>
        <dbReference type="Proteomes" id="UP000018895"/>
    </source>
</evidence>
<feature type="transmembrane region" description="Helical" evidence="6">
    <location>
        <begin position="233"/>
        <end position="259"/>
    </location>
</feature>
<protein>
    <submittedName>
        <fullName evidence="8">ABC transporter</fullName>
    </submittedName>
</protein>
<dbReference type="PANTHER" id="PTHR30294:SF29">
    <property type="entry name" value="MULTIDRUG ABC TRANSPORTER PERMEASE YBHS-RELATED"/>
    <property type="match status" value="1"/>
</dbReference>
<dbReference type="STRING" id="1236971.JCM9152_4094"/>
<feature type="transmembrane region" description="Helical" evidence="6">
    <location>
        <begin position="187"/>
        <end position="212"/>
    </location>
</feature>
<comment type="caution">
    <text evidence="8">The sequence shown here is derived from an EMBL/GenBank/DDBJ whole genome shotgun (WGS) entry which is preliminary data.</text>
</comment>
<comment type="subcellular location">
    <subcellularLocation>
        <location evidence="1">Cell membrane</location>
        <topology evidence="1">Multi-pass membrane protein</topology>
    </subcellularLocation>
</comment>
<dbReference type="Pfam" id="PF12698">
    <property type="entry name" value="ABC2_membrane_3"/>
    <property type="match status" value="1"/>
</dbReference>
<gene>
    <name evidence="8" type="ORF">JCM9152_4094</name>
</gene>
<sequence length="421" mass="46840">MNKFWIVLSHTYLSRVKTKSFIITTALFLLFIFAMVNLQSIIELFSSDEQEQTVAVIDESEYLYDVLSESMEQVDPSIQLIEYDGTLEEAEEAVLNGQHDGVLQIFIDQDELPTASYHTNQFTDTMIQTHLEAQLQQMKVALATSQAGIDEDVLASIYAPVSFETVAIDSGDGSSTRTEEQISGAIGLVYIILFLLYFAVITYGNMIAMDIANEKTSRVMEILISSSSPVSQMFAKILGIALLGLTQFGVIILFGYFLIQQKQDEAAGSMFEYFGLTDVDPATYIYAIVFFLLGYLLYATMSAMLGSIVSRIEDVQQLMMPVIILIVIAFMIAMFSLTMPDSTLVTVTSFIPFFTPMLMFLRVGMLEVPLWEVGLSIGLMLVTIAILAMIGARVYRGGVLMYGTSTSLKDFKRALQLSKKE</sequence>
<dbReference type="Proteomes" id="UP000018895">
    <property type="component" value="Unassembled WGS sequence"/>
</dbReference>
<evidence type="ECO:0000256" key="2">
    <source>
        <dbReference type="ARBA" id="ARBA00022475"/>
    </source>
</evidence>